<dbReference type="Proteomes" id="UP000830583">
    <property type="component" value="Chromosome"/>
</dbReference>
<accession>A0ABY4KD29</accession>
<dbReference type="Pfam" id="PF10282">
    <property type="entry name" value="Lactonase"/>
    <property type="match status" value="1"/>
</dbReference>
<evidence type="ECO:0000256" key="1">
    <source>
        <dbReference type="ARBA" id="ARBA00005564"/>
    </source>
</evidence>
<comment type="similarity">
    <text evidence="1">Belongs to the cycloisomerase 2 family.</text>
</comment>
<keyword evidence="2" id="KW-0119">Carbohydrate metabolism</keyword>
<feature type="signal peptide" evidence="3">
    <location>
        <begin position="1"/>
        <end position="20"/>
    </location>
</feature>
<evidence type="ECO:0000313" key="4">
    <source>
        <dbReference type="EMBL" id="UPQ78707.1"/>
    </source>
</evidence>
<dbReference type="RefSeq" id="WP_248433655.1">
    <property type="nucleotide sequence ID" value="NZ_CP096205.1"/>
</dbReference>
<dbReference type="SUPFAM" id="SSF51004">
    <property type="entry name" value="C-terminal (heme d1) domain of cytochrome cd1-nitrite reductase"/>
    <property type="match status" value="1"/>
</dbReference>
<gene>
    <name evidence="4" type="ORF">M0M57_13900</name>
</gene>
<dbReference type="InterPro" id="IPR019405">
    <property type="entry name" value="Lactonase_7-beta_prop"/>
</dbReference>
<name>A0ABY4KD29_9FLAO</name>
<evidence type="ECO:0000256" key="3">
    <source>
        <dbReference type="SAM" id="SignalP"/>
    </source>
</evidence>
<dbReference type="EMBL" id="CP096205">
    <property type="protein sequence ID" value="UPQ78707.1"/>
    <property type="molecule type" value="Genomic_DNA"/>
</dbReference>
<organism evidence="4 5">
    <name type="scientific">Flavobacterium azooxidireducens</name>
    <dbReference type="NCBI Taxonomy" id="1871076"/>
    <lineage>
        <taxon>Bacteria</taxon>
        <taxon>Pseudomonadati</taxon>
        <taxon>Bacteroidota</taxon>
        <taxon>Flavobacteriia</taxon>
        <taxon>Flavobacteriales</taxon>
        <taxon>Flavobacteriaceae</taxon>
        <taxon>Flavobacterium</taxon>
    </lineage>
</organism>
<keyword evidence="3" id="KW-0732">Signal</keyword>
<proteinExistence type="inferred from homology"/>
<evidence type="ECO:0000256" key="2">
    <source>
        <dbReference type="ARBA" id="ARBA00022526"/>
    </source>
</evidence>
<evidence type="ECO:0000313" key="5">
    <source>
        <dbReference type="Proteomes" id="UP000830583"/>
    </source>
</evidence>
<dbReference type="InterPro" id="IPR015943">
    <property type="entry name" value="WD40/YVTN_repeat-like_dom_sf"/>
</dbReference>
<feature type="chain" id="PRO_5045385821" evidence="3">
    <location>
        <begin position="21"/>
        <end position="375"/>
    </location>
</feature>
<sequence length="375" mass="41838">MYSRITFFLIAFFCCINVFAQNTYVFFGSYNKDKASEGIYVYELDTLNGNLAKITSVKDVFNPSFITLSPDGKYIYSCTDTRLPEGTLSSYAFDSKSKTLNFVNTQKSGGVNPVFLATDKSGKWLVNANYSDGSVAVFPLSDNGVIKPFVQNYKYTEGSINPNRQESSHVHAVVFSPDFDYLFFPDLGSDGIRTYQFDAENKEPLQPAEVPFTKTTLGGGPRHLTFHPNKKNAYLIEELSGTITVFDYQDGKFTEKQRIATHPEHIKEGFQSSDVHISPDGKFLYASNRGEENNIATFSIDESGKLTNIDYTLTGGEHPRVFGLDESGKFLIVTNSISGNAFVFMRNEKTGKLTKVGQEVKINGVSCVKIKRYPN</sequence>
<keyword evidence="5" id="KW-1185">Reference proteome</keyword>
<reference evidence="4" key="1">
    <citation type="submission" date="2022-04" db="EMBL/GenBank/DDBJ databases">
        <title>Consumption of N2O by Flavobacterium azooxidireducens sp. nov. isolated from Decomposing Leaf Litter of Phragmites australis (Cav.).</title>
        <authorList>
            <person name="Behrendt U."/>
            <person name="Spanner T."/>
            <person name="Augustin J."/>
            <person name="Horn M.A."/>
            <person name="Kolb S."/>
            <person name="Ulrich A."/>
        </authorList>
    </citation>
    <scope>NUCLEOTIDE SEQUENCE</scope>
    <source>
        <strain evidence="4">IGB 4-14</strain>
    </source>
</reference>
<protein>
    <submittedName>
        <fullName evidence="4">Lactonase family protein</fullName>
    </submittedName>
</protein>
<dbReference type="Gene3D" id="2.130.10.10">
    <property type="entry name" value="YVTN repeat-like/Quinoprotein amine dehydrogenase"/>
    <property type="match status" value="1"/>
</dbReference>
<dbReference type="InterPro" id="IPR011048">
    <property type="entry name" value="Haem_d1_sf"/>
</dbReference>
<keyword evidence="2" id="KW-0313">Glucose metabolism</keyword>
<dbReference type="PANTHER" id="PTHR30344">
    <property type="entry name" value="6-PHOSPHOGLUCONOLACTONASE-RELATED"/>
    <property type="match status" value="1"/>
</dbReference>
<dbReference type="InterPro" id="IPR050282">
    <property type="entry name" value="Cycloisomerase_2"/>
</dbReference>
<dbReference type="PANTHER" id="PTHR30344:SF1">
    <property type="entry name" value="6-PHOSPHOGLUCONOLACTONASE"/>
    <property type="match status" value="1"/>
</dbReference>